<dbReference type="InterPro" id="IPR041682">
    <property type="entry name" value="AAA_14"/>
</dbReference>
<evidence type="ECO:0000259" key="2">
    <source>
        <dbReference type="Pfam" id="PF13635"/>
    </source>
</evidence>
<organism evidence="3 4">
    <name type="scientific">Catenibacterium faecis</name>
    <dbReference type="NCBI Taxonomy" id="2764323"/>
    <lineage>
        <taxon>Bacteria</taxon>
        <taxon>Bacillati</taxon>
        <taxon>Bacillota</taxon>
        <taxon>Erysipelotrichia</taxon>
        <taxon>Erysipelotrichales</taxon>
        <taxon>Coprobacillaceae</taxon>
        <taxon>Catenibacterium</taxon>
    </lineage>
</organism>
<protein>
    <submittedName>
        <fullName evidence="3">ATP-binding protein</fullName>
    </submittedName>
</protein>
<feature type="domain" description="DUF4143" evidence="2">
    <location>
        <begin position="211"/>
        <end position="353"/>
    </location>
</feature>
<dbReference type="Gene3D" id="3.40.50.300">
    <property type="entry name" value="P-loop containing nucleotide triphosphate hydrolases"/>
    <property type="match status" value="1"/>
</dbReference>
<dbReference type="EMBL" id="JACRWG010000006">
    <property type="protein sequence ID" value="MBC6009231.1"/>
    <property type="molecule type" value="Genomic_DNA"/>
</dbReference>
<evidence type="ECO:0000313" key="4">
    <source>
        <dbReference type="Proteomes" id="UP000603474"/>
    </source>
</evidence>
<proteinExistence type="predicted"/>
<dbReference type="SUPFAM" id="SSF52540">
    <property type="entry name" value="P-loop containing nucleoside triphosphate hydrolases"/>
    <property type="match status" value="1"/>
</dbReference>
<dbReference type="Proteomes" id="UP000603474">
    <property type="component" value="Unassembled WGS sequence"/>
</dbReference>
<dbReference type="Pfam" id="PF13635">
    <property type="entry name" value="DUF4143"/>
    <property type="match status" value="1"/>
</dbReference>
<keyword evidence="4" id="KW-1185">Reference proteome</keyword>
<reference evidence="3 4" key="1">
    <citation type="submission" date="2020-08" db="EMBL/GenBank/DDBJ databases">
        <authorList>
            <person name="Liu C."/>
            <person name="Sun Q."/>
        </authorList>
    </citation>
    <scope>NUCLEOTIDE SEQUENCE [LARGE SCALE GENOMIC DNA]</scope>
    <source>
        <strain evidence="3 4">NSJ-22</strain>
    </source>
</reference>
<keyword evidence="3" id="KW-0547">Nucleotide-binding</keyword>
<evidence type="ECO:0000313" key="3">
    <source>
        <dbReference type="EMBL" id="MBC6009231.1"/>
    </source>
</evidence>
<evidence type="ECO:0000259" key="1">
    <source>
        <dbReference type="Pfam" id="PF13173"/>
    </source>
</evidence>
<comment type="caution">
    <text evidence="3">The sequence shown here is derived from an EMBL/GenBank/DDBJ whole genome shotgun (WGS) entry which is preliminary data.</text>
</comment>
<keyword evidence="3" id="KW-0067">ATP-binding</keyword>
<dbReference type="PANTHER" id="PTHR33295">
    <property type="entry name" value="ATPASE"/>
    <property type="match status" value="1"/>
</dbReference>
<feature type="domain" description="AAA" evidence="1">
    <location>
        <begin position="19"/>
        <end position="148"/>
    </location>
</feature>
<name>A0ABR7K946_9FIRM</name>
<accession>A0ABR7K946</accession>
<dbReference type="InterPro" id="IPR027417">
    <property type="entry name" value="P-loop_NTPase"/>
</dbReference>
<dbReference type="PANTHER" id="PTHR33295:SF20">
    <property type="entry name" value="ATPASE"/>
    <property type="match status" value="1"/>
</dbReference>
<dbReference type="RefSeq" id="WP_187011783.1">
    <property type="nucleotide sequence ID" value="NZ_JACRWG010000006.1"/>
</dbReference>
<sequence>MIERKEYLNQLLSWKDQNIIKVLTGIRRCGKSTILKLYQEYLLENGIDQSQIISINFEELEYEELQDYKKLYQYIKDRLAKNKMMYIFLDEIQNVPSYEKVVDSLHVKENIDIYITGSNSYIFSGQLATYLSGRYIEIPVLPLSFKEIYSPQSNKEEAFQKYMKTGGFPYINQIQLDNEQINMYLEGIYNTVIVKDIEERINRKNNGSDSKNVTDVALLKAISKYLSSVVGSPVSIRSITNYFKSNERKTSPNTISNYIEALCESYLYYPVEVMDISGKEVLKSNKKYYIVDSGIRNYILPKQSYDLGFTIENIVYLELLRRRYIVNIGRSGHTEVDFIAKRNDVYTYIQVTASLVDENTFNREIRPLKLIEDNYEKIILTLDRYTLGNYDGIKVINIIDWLLEE</sequence>
<dbReference type="Pfam" id="PF13173">
    <property type="entry name" value="AAA_14"/>
    <property type="match status" value="1"/>
</dbReference>
<dbReference type="InterPro" id="IPR025420">
    <property type="entry name" value="DUF4143"/>
</dbReference>
<dbReference type="GO" id="GO:0005524">
    <property type="term" value="F:ATP binding"/>
    <property type="evidence" value="ECO:0007669"/>
    <property type="project" value="UniProtKB-KW"/>
</dbReference>
<gene>
    <name evidence="3" type="ORF">H8909_03065</name>
</gene>